<evidence type="ECO:0000313" key="2">
    <source>
        <dbReference type="Proteomes" id="UP001249851"/>
    </source>
</evidence>
<organism evidence="1 2">
    <name type="scientific">Acropora cervicornis</name>
    <name type="common">Staghorn coral</name>
    <dbReference type="NCBI Taxonomy" id="6130"/>
    <lineage>
        <taxon>Eukaryota</taxon>
        <taxon>Metazoa</taxon>
        <taxon>Cnidaria</taxon>
        <taxon>Anthozoa</taxon>
        <taxon>Hexacorallia</taxon>
        <taxon>Scleractinia</taxon>
        <taxon>Astrocoeniina</taxon>
        <taxon>Acroporidae</taxon>
        <taxon>Acropora</taxon>
    </lineage>
</organism>
<dbReference type="AlphaFoldDB" id="A0AAD9Q4N5"/>
<name>A0AAD9Q4N5_ACRCE</name>
<dbReference type="Proteomes" id="UP001249851">
    <property type="component" value="Unassembled WGS sequence"/>
</dbReference>
<comment type="caution">
    <text evidence="1">The sequence shown here is derived from an EMBL/GenBank/DDBJ whole genome shotgun (WGS) entry which is preliminary data.</text>
</comment>
<accession>A0AAD9Q4N5</accession>
<evidence type="ECO:0000313" key="1">
    <source>
        <dbReference type="EMBL" id="KAK2554578.1"/>
    </source>
</evidence>
<reference evidence="1" key="2">
    <citation type="journal article" date="2023" name="Science">
        <title>Genomic signatures of disease resistance in endangered staghorn corals.</title>
        <authorList>
            <person name="Vollmer S.V."/>
            <person name="Selwyn J.D."/>
            <person name="Despard B.A."/>
            <person name="Roesel C.L."/>
        </authorList>
    </citation>
    <scope>NUCLEOTIDE SEQUENCE</scope>
    <source>
        <strain evidence="1">K2</strain>
    </source>
</reference>
<reference evidence="1" key="1">
    <citation type="journal article" date="2023" name="G3 (Bethesda)">
        <title>Whole genome assembly and annotation of the endangered Caribbean coral Acropora cervicornis.</title>
        <authorList>
            <person name="Selwyn J.D."/>
            <person name="Vollmer S.V."/>
        </authorList>
    </citation>
    <scope>NUCLEOTIDE SEQUENCE</scope>
    <source>
        <strain evidence="1">K2</strain>
    </source>
</reference>
<sequence length="90" mass="10467">MHFFKLEALELRLSSHREESSKRATATPRDPKSFSQIASWWGTGENSSNSLQEELFQIRPLLSGINKRDGMFGSRIKIHDRFLEKRCVML</sequence>
<proteinExistence type="predicted"/>
<protein>
    <submittedName>
        <fullName evidence="1">Uncharacterized protein</fullName>
    </submittedName>
</protein>
<dbReference type="EMBL" id="JARQWQ010000068">
    <property type="protein sequence ID" value="KAK2554578.1"/>
    <property type="molecule type" value="Genomic_DNA"/>
</dbReference>
<keyword evidence="2" id="KW-1185">Reference proteome</keyword>
<gene>
    <name evidence="1" type="ORF">P5673_023803</name>
</gene>